<accession>A0AAV5L7X6</accession>
<evidence type="ECO:0000313" key="2">
    <source>
        <dbReference type="EMBL" id="GKV33353.1"/>
    </source>
</evidence>
<keyword evidence="3" id="KW-1185">Reference proteome</keyword>
<sequence length="92" mass="10313">MRPKNPVCGGGRMECQSVHHLPSYWSDDDKPSQHKSQTNQFPSGTTLNANENENQESSKTFLFTGAGRQGLSDFTTDTSLFFLFFSCVFVNK</sequence>
<organism evidence="2 3">
    <name type="scientific">Rubroshorea leprosula</name>
    <dbReference type="NCBI Taxonomy" id="152421"/>
    <lineage>
        <taxon>Eukaryota</taxon>
        <taxon>Viridiplantae</taxon>
        <taxon>Streptophyta</taxon>
        <taxon>Embryophyta</taxon>
        <taxon>Tracheophyta</taxon>
        <taxon>Spermatophyta</taxon>
        <taxon>Magnoliopsida</taxon>
        <taxon>eudicotyledons</taxon>
        <taxon>Gunneridae</taxon>
        <taxon>Pentapetalae</taxon>
        <taxon>rosids</taxon>
        <taxon>malvids</taxon>
        <taxon>Malvales</taxon>
        <taxon>Dipterocarpaceae</taxon>
        <taxon>Rubroshorea</taxon>
    </lineage>
</organism>
<proteinExistence type="predicted"/>
<feature type="compositionally biased region" description="Polar residues" evidence="1">
    <location>
        <begin position="34"/>
        <end position="61"/>
    </location>
</feature>
<comment type="caution">
    <text evidence="2">The sequence shown here is derived from an EMBL/GenBank/DDBJ whole genome shotgun (WGS) entry which is preliminary data.</text>
</comment>
<evidence type="ECO:0000313" key="3">
    <source>
        <dbReference type="Proteomes" id="UP001054252"/>
    </source>
</evidence>
<feature type="region of interest" description="Disordered" evidence="1">
    <location>
        <begin position="26"/>
        <end position="61"/>
    </location>
</feature>
<dbReference type="Proteomes" id="UP001054252">
    <property type="component" value="Unassembled WGS sequence"/>
</dbReference>
<dbReference type="EMBL" id="BPVZ01000100">
    <property type="protein sequence ID" value="GKV33353.1"/>
    <property type="molecule type" value="Genomic_DNA"/>
</dbReference>
<name>A0AAV5L7X6_9ROSI</name>
<dbReference type="AlphaFoldDB" id="A0AAV5L7X6"/>
<protein>
    <submittedName>
        <fullName evidence="2">Uncharacterized protein</fullName>
    </submittedName>
</protein>
<reference evidence="2 3" key="1">
    <citation type="journal article" date="2021" name="Commun. Biol.">
        <title>The genome of Shorea leprosula (Dipterocarpaceae) highlights the ecological relevance of drought in aseasonal tropical rainforests.</title>
        <authorList>
            <person name="Ng K.K.S."/>
            <person name="Kobayashi M.J."/>
            <person name="Fawcett J.A."/>
            <person name="Hatakeyama M."/>
            <person name="Paape T."/>
            <person name="Ng C.H."/>
            <person name="Ang C.C."/>
            <person name="Tnah L.H."/>
            <person name="Lee C.T."/>
            <person name="Nishiyama T."/>
            <person name="Sese J."/>
            <person name="O'Brien M.J."/>
            <person name="Copetti D."/>
            <person name="Mohd Noor M.I."/>
            <person name="Ong R.C."/>
            <person name="Putra M."/>
            <person name="Sireger I.Z."/>
            <person name="Indrioko S."/>
            <person name="Kosugi Y."/>
            <person name="Izuno A."/>
            <person name="Isagi Y."/>
            <person name="Lee S.L."/>
            <person name="Shimizu K.K."/>
        </authorList>
    </citation>
    <scope>NUCLEOTIDE SEQUENCE [LARGE SCALE GENOMIC DNA]</scope>
    <source>
        <strain evidence="2">214</strain>
    </source>
</reference>
<evidence type="ECO:0000256" key="1">
    <source>
        <dbReference type="SAM" id="MobiDB-lite"/>
    </source>
</evidence>
<gene>
    <name evidence="2" type="ORF">SLEP1_g41874</name>
</gene>